<dbReference type="FunFam" id="3.40.50.300:FF:000559">
    <property type="entry name" value="Nuclear/nucleolar GTPase 2"/>
    <property type="match status" value="1"/>
</dbReference>
<dbReference type="InterPro" id="IPR027417">
    <property type="entry name" value="P-loop_NTPase"/>
</dbReference>
<reference evidence="11" key="3">
    <citation type="submission" date="2017-04" db="EMBL/GenBank/DDBJ databases">
        <title>Population genomics of picophytoplankton unveils novel chromosome hypervariability.</title>
        <authorList>
            <consortium name="DOE Joint Genome Institute"/>
            <person name="Blanc-Mathieu R."/>
            <person name="Krasovec M."/>
            <person name="Hebrard M."/>
            <person name="Yau S."/>
            <person name="Desgranges E."/>
            <person name="Martin J."/>
            <person name="Schackwitz W."/>
            <person name="Kuo A."/>
            <person name="Salin G."/>
            <person name="Donnadieu C."/>
            <person name="Desdevises Y."/>
            <person name="Sanchez-Ferandin S."/>
            <person name="Moreau H."/>
            <person name="Rivals E."/>
            <person name="Grigoriev I.V."/>
            <person name="Grimsley N."/>
            <person name="Eyre-Walker A."/>
            <person name="Piganeau G."/>
        </authorList>
    </citation>
    <scope>NUCLEOTIDE SEQUENCE [LARGE SCALE GENOMIC DNA]</scope>
    <source>
        <strain evidence="11">RCC 1115</strain>
    </source>
</reference>
<dbReference type="EMBL" id="CAID01000008">
    <property type="protein sequence ID" value="CEG01481.1"/>
    <property type="molecule type" value="Genomic_DNA"/>
</dbReference>
<feature type="region of interest" description="Disordered" evidence="8">
    <location>
        <begin position="518"/>
        <end position="714"/>
    </location>
</feature>
<dbReference type="SUPFAM" id="SSF52540">
    <property type="entry name" value="P-loop containing nucleoside triphosphate hydrolases"/>
    <property type="match status" value="1"/>
</dbReference>
<dbReference type="InParanoid" id="A0A090N4V8"/>
<accession>A0A1Y5IBK6</accession>
<feature type="compositionally biased region" description="Basic and acidic residues" evidence="8">
    <location>
        <begin position="529"/>
        <end position="539"/>
    </location>
</feature>
<evidence type="ECO:0000259" key="9">
    <source>
        <dbReference type="PROSITE" id="PS51721"/>
    </source>
</evidence>
<dbReference type="PROSITE" id="PS51721">
    <property type="entry name" value="G_CP"/>
    <property type="match status" value="1"/>
</dbReference>
<feature type="compositionally biased region" description="Acidic residues" evidence="8">
    <location>
        <begin position="623"/>
        <end position="639"/>
    </location>
</feature>
<feature type="compositionally biased region" description="Acidic residues" evidence="8">
    <location>
        <begin position="540"/>
        <end position="561"/>
    </location>
</feature>
<evidence type="ECO:0000256" key="7">
    <source>
        <dbReference type="RuleBase" id="RU364023"/>
    </source>
</evidence>
<accession>A0A454Y4L3</accession>
<evidence type="ECO:0000313" key="10">
    <source>
        <dbReference type="EMBL" id="CEG01481.1"/>
    </source>
</evidence>
<keyword evidence="12" id="KW-1185">Reference proteome</keyword>
<name>A0A090N4V8_OSTTA</name>
<dbReference type="Proteomes" id="UP000009170">
    <property type="component" value="Unassembled WGS sequence"/>
</dbReference>
<dbReference type="EMBL" id="KZ155780">
    <property type="protein sequence ID" value="OUS46969.1"/>
    <property type="molecule type" value="Genomic_DNA"/>
</dbReference>
<gene>
    <name evidence="11" type="ORF">BE221DRAFT_191495</name>
    <name evidence="10" type="ORF">OT_ostta08g02180</name>
</gene>
<keyword evidence="2 7" id="KW-0547">Nucleotide-binding</keyword>
<evidence type="ECO:0000313" key="12">
    <source>
        <dbReference type="Proteomes" id="UP000009170"/>
    </source>
</evidence>
<dbReference type="Proteomes" id="UP000195557">
    <property type="component" value="Unassembled WGS sequence"/>
</dbReference>
<accession>A0A090N4V8</accession>
<evidence type="ECO:0000256" key="1">
    <source>
        <dbReference type="ARBA" id="ARBA00004604"/>
    </source>
</evidence>
<keyword evidence="7 10" id="KW-0378">Hydrolase</keyword>
<dbReference type="PANTHER" id="PTHR11089:SF9">
    <property type="entry name" value="NUCLEOLAR GTP-BINDING PROTEIN 2"/>
    <property type="match status" value="1"/>
</dbReference>
<dbReference type="Pfam" id="PF01926">
    <property type="entry name" value="MMR_HSR1"/>
    <property type="match status" value="1"/>
</dbReference>
<dbReference type="FunCoup" id="A0A090N4V8">
    <property type="interactions" value="1471"/>
</dbReference>
<feature type="region of interest" description="Disordered" evidence="8">
    <location>
        <begin position="1"/>
        <end position="46"/>
    </location>
</feature>
<dbReference type="InterPro" id="IPR023179">
    <property type="entry name" value="GTP-bd_ortho_bundle_sf"/>
</dbReference>
<organism evidence="10 12">
    <name type="scientific">Ostreococcus tauri</name>
    <name type="common">Marine green alga</name>
    <dbReference type="NCBI Taxonomy" id="70448"/>
    <lineage>
        <taxon>Eukaryota</taxon>
        <taxon>Viridiplantae</taxon>
        <taxon>Chlorophyta</taxon>
        <taxon>Mamiellophyceae</taxon>
        <taxon>Mamiellales</taxon>
        <taxon>Bathycoccaceae</taxon>
        <taxon>Ostreococcus</taxon>
    </lineage>
</organism>
<dbReference type="InterPro" id="IPR006073">
    <property type="entry name" value="GTP-bd"/>
</dbReference>
<dbReference type="CDD" id="cd01858">
    <property type="entry name" value="NGP_1"/>
    <property type="match status" value="1"/>
</dbReference>
<comment type="function">
    <text evidence="5 7">GTPase involved in pre-60S ribosomal subunit maturation.</text>
</comment>
<dbReference type="STRING" id="70448.A0A090N4V8"/>
<evidence type="ECO:0000256" key="6">
    <source>
        <dbReference type="ARBA" id="ARBA00070018"/>
    </source>
</evidence>
<comment type="subcellular location">
    <subcellularLocation>
        <location evidence="1 7">Nucleus</location>
        <location evidence="1 7">Nucleolus</location>
    </subcellularLocation>
</comment>
<reference evidence="10 12" key="1">
    <citation type="journal article" date="2006" name="Proc. Natl. Acad. Sci. U.S.A.">
        <title>Genome analysis of the smallest free-living eukaryote Ostreococcus tauri unveils many unique features.</title>
        <authorList>
            <person name="Derelle E."/>
            <person name="Ferraz C."/>
            <person name="Rombauts S."/>
            <person name="Rouze P."/>
            <person name="Worden A.Z."/>
            <person name="Robbens S."/>
            <person name="Partensky F."/>
            <person name="Degroeve S."/>
            <person name="Echeynie S."/>
            <person name="Cooke R."/>
            <person name="Saeys Y."/>
            <person name="Wuyts J."/>
            <person name="Jabbari K."/>
            <person name="Bowler C."/>
            <person name="Panaud O."/>
            <person name="Piegu B."/>
            <person name="Ball S.G."/>
            <person name="Ral J.-P."/>
            <person name="Bouget F.-Y."/>
            <person name="Piganeau G."/>
            <person name="De Baets B."/>
            <person name="Picard A."/>
            <person name="Delseny M."/>
            <person name="Demaille J."/>
            <person name="Van de Peer Y."/>
            <person name="Moreau H."/>
        </authorList>
    </citation>
    <scope>NUCLEOTIDE SEQUENCE [LARGE SCALE GENOMIC DNA]</scope>
    <source>
        <strain evidence="10 12">OTTH0595</strain>
    </source>
</reference>
<dbReference type="InterPro" id="IPR024929">
    <property type="entry name" value="GNL2_CP_dom"/>
</dbReference>
<keyword evidence="4 7" id="KW-0539">Nucleus</keyword>
<evidence type="ECO:0000313" key="11">
    <source>
        <dbReference type="EMBL" id="OUS46969.1"/>
    </source>
</evidence>
<dbReference type="FunFam" id="1.10.1580.10:FF:000001">
    <property type="entry name" value="Nucleolar GTP-binding protein 2"/>
    <property type="match status" value="1"/>
</dbReference>
<evidence type="ECO:0000256" key="3">
    <source>
        <dbReference type="ARBA" id="ARBA00023134"/>
    </source>
</evidence>
<dbReference type="PRINTS" id="PR00326">
    <property type="entry name" value="GTP1OBG"/>
</dbReference>
<dbReference type="Gene3D" id="3.40.50.300">
    <property type="entry name" value="P-loop containing nucleotide triphosphate hydrolases"/>
    <property type="match status" value="1"/>
</dbReference>
<dbReference type="OrthoDB" id="444945at2759"/>
<dbReference type="InterPro" id="IPR012971">
    <property type="entry name" value="NOG2_N_dom"/>
</dbReference>
<dbReference type="Pfam" id="PF08153">
    <property type="entry name" value="NGP1NT"/>
    <property type="match status" value="1"/>
</dbReference>
<evidence type="ECO:0000256" key="5">
    <source>
        <dbReference type="ARBA" id="ARBA00059990"/>
    </source>
</evidence>
<dbReference type="Gene3D" id="1.10.1580.10">
    <property type="match status" value="1"/>
</dbReference>
<dbReference type="GO" id="GO:0016787">
    <property type="term" value="F:hydrolase activity"/>
    <property type="evidence" value="ECO:0007669"/>
    <property type="project" value="UniProtKB-KW"/>
</dbReference>
<dbReference type="PANTHER" id="PTHR11089">
    <property type="entry name" value="GTP-BINDING PROTEIN-RELATED"/>
    <property type="match status" value="1"/>
</dbReference>
<evidence type="ECO:0000256" key="2">
    <source>
        <dbReference type="ARBA" id="ARBA00022741"/>
    </source>
</evidence>
<evidence type="ECO:0000256" key="8">
    <source>
        <dbReference type="SAM" id="MobiDB-lite"/>
    </source>
</evidence>
<keyword evidence="3 7" id="KW-0342">GTP-binding</keyword>
<dbReference type="GO" id="GO:0005525">
    <property type="term" value="F:GTP binding"/>
    <property type="evidence" value="ECO:0007669"/>
    <property type="project" value="UniProtKB-KW"/>
</dbReference>
<dbReference type="InterPro" id="IPR050755">
    <property type="entry name" value="TRAFAC_YlqF/YawG_RiboMat"/>
</dbReference>
<dbReference type="AlphaFoldDB" id="A0A090N4V8"/>
<protein>
    <recommendedName>
        <fullName evidence="6 7">Nuclear/nucleolar GTPase 2</fullName>
    </recommendedName>
</protein>
<dbReference type="GO" id="GO:0005730">
    <property type="term" value="C:nucleolus"/>
    <property type="evidence" value="ECO:0007669"/>
    <property type="project" value="UniProtKB-SubCell"/>
</dbReference>
<comment type="similarity">
    <text evidence="7">Belongs to the TRAFAC class YlqF/YawG GTPase family. RsgA subfamily.</text>
</comment>
<feature type="domain" description="CP-type G" evidence="9">
    <location>
        <begin position="220"/>
        <end position="383"/>
    </location>
</feature>
<dbReference type="InterPro" id="IPR030378">
    <property type="entry name" value="G_CP_dom"/>
</dbReference>
<proteinExistence type="inferred from homology"/>
<feature type="compositionally biased region" description="Acidic residues" evidence="8">
    <location>
        <begin position="574"/>
        <end position="587"/>
    </location>
</feature>
<reference evidence="10" key="2">
    <citation type="journal article" date="2014" name="BMC Genomics">
        <title>An improved genome of the model marine alga Ostreococcus tauri unfolds by assessing Illumina de novo assemblies.</title>
        <authorList>
            <person name="Blanc-Mathieu R."/>
            <person name="Verhelst B."/>
            <person name="Derelle E."/>
            <person name="Rombauts S."/>
            <person name="Bouget F.Y."/>
            <person name="Carre I."/>
            <person name="Chateau A."/>
            <person name="Eyre-Walker A."/>
            <person name="Grimsley N."/>
            <person name="Moreau H."/>
            <person name="Piegu B."/>
            <person name="Rivals E."/>
            <person name="Schackwitz W."/>
            <person name="Van de Peer Y."/>
            <person name="Piganeau G."/>
        </authorList>
    </citation>
    <scope>NUCLEOTIDE SEQUENCE</scope>
    <source>
        <strain evidence="10">RCC4221</strain>
    </source>
</reference>
<sequence length="714" mass="79341">MAKKQREAKGSAAGAGAGASSGSKPRHSMSTTGRTNAMKPNERSAATVRRLAMYKQRAVRDKKGKILKQDLQSKELPSTRIIPDRRWFGNTRVIGQKQLEEFREEMATKSRDGYTVLIKQKNLPLSLLKDEERGRARRVNLLSQSSFAETFGANKKRKKPKLALDNLEAMASKASKMGDIYSEGVETGAITDRDLVREDDGVRAEAKQAMFEKGQSKRIWGELYKVVDSSDVIIQVLDVRDPMGTRCYHLEQHLKKDAMKRHKHMILLLNKVDLVPAWVTKRWLHTLSREFPTIAFHASVSNPFGKGAVLSLLRQFSRLRMDKQNVSVGFVGYPNVGKSSVINALRQKRVCVAAPIPGETKVWQYVNLTKRIFLIDCPGVVYQDTQDTDTDAVLKGVVRISNLEDAAEHIPDVVARVKAEYLRRAYKVPSWTDPEDFLRQVARMSGKLLKGGDEDINSVAKSILQDWQRGRIPWFTPPPSLPDGPSQTIVNVGENASTIEKEAAQGFASAAAEVTMKQVHRRMPQSHGLFDDEDRHDQEYATEDEDEPASEDEGDEDDGDEDGKGTKRRRGDKSDDEEFEDEDEEEERAAPHGEVSESEEVDIHEEGADGNVDAETLKKFASDDEDDGASDEDDSDSDSDGYGPGGLSFDQVLAEMKGEVTEKPSGVTGAKKKRPASKKSADTFGASGSGPRKKEKTITFSTTATATKKKKPRR</sequence>
<evidence type="ECO:0000256" key="4">
    <source>
        <dbReference type="ARBA" id="ARBA00023242"/>
    </source>
</evidence>